<gene>
    <name evidence="1" type="ORF">LIER_04272</name>
</gene>
<protein>
    <submittedName>
        <fullName evidence="1">Uncharacterized protein</fullName>
    </submittedName>
</protein>
<name>A0AAV3NWB4_LITER</name>
<keyword evidence="2" id="KW-1185">Reference proteome</keyword>
<evidence type="ECO:0000313" key="2">
    <source>
        <dbReference type="Proteomes" id="UP001454036"/>
    </source>
</evidence>
<dbReference type="EMBL" id="BAABME010000540">
    <property type="protein sequence ID" value="GAA0143634.1"/>
    <property type="molecule type" value="Genomic_DNA"/>
</dbReference>
<sequence length="72" mass="8378">MPIIDPAVALRDLVLRLCLASQPKEQSKLSPKWKRPYPVKRVIRPSTYELEDLDGKVGPRTWHASKLCRYYV</sequence>
<evidence type="ECO:0000313" key="1">
    <source>
        <dbReference type="EMBL" id="GAA0143634.1"/>
    </source>
</evidence>
<comment type="caution">
    <text evidence="1">The sequence shown here is derived from an EMBL/GenBank/DDBJ whole genome shotgun (WGS) entry which is preliminary data.</text>
</comment>
<accession>A0AAV3NWB4</accession>
<dbReference type="AlphaFoldDB" id="A0AAV3NWB4"/>
<organism evidence="1 2">
    <name type="scientific">Lithospermum erythrorhizon</name>
    <name type="common">Purple gromwell</name>
    <name type="synonym">Lithospermum officinale var. erythrorhizon</name>
    <dbReference type="NCBI Taxonomy" id="34254"/>
    <lineage>
        <taxon>Eukaryota</taxon>
        <taxon>Viridiplantae</taxon>
        <taxon>Streptophyta</taxon>
        <taxon>Embryophyta</taxon>
        <taxon>Tracheophyta</taxon>
        <taxon>Spermatophyta</taxon>
        <taxon>Magnoliopsida</taxon>
        <taxon>eudicotyledons</taxon>
        <taxon>Gunneridae</taxon>
        <taxon>Pentapetalae</taxon>
        <taxon>asterids</taxon>
        <taxon>lamiids</taxon>
        <taxon>Boraginales</taxon>
        <taxon>Boraginaceae</taxon>
        <taxon>Boraginoideae</taxon>
        <taxon>Lithospermeae</taxon>
        <taxon>Lithospermum</taxon>
    </lineage>
</organism>
<dbReference type="Proteomes" id="UP001454036">
    <property type="component" value="Unassembled WGS sequence"/>
</dbReference>
<reference evidence="1 2" key="1">
    <citation type="submission" date="2024-01" db="EMBL/GenBank/DDBJ databases">
        <title>The complete chloroplast genome sequence of Lithospermum erythrorhizon: insights into the phylogenetic relationship among Boraginaceae species and the maternal lineages of purple gromwells.</title>
        <authorList>
            <person name="Okada T."/>
            <person name="Watanabe K."/>
        </authorList>
    </citation>
    <scope>NUCLEOTIDE SEQUENCE [LARGE SCALE GENOMIC DNA]</scope>
</reference>
<proteinExistence type="predicted"/>